<accession>B5D3T4</accession>
<organism evidence="1 2">
    <name type="scientific">Phocaeicola plebeius (strain DSM 17135 / JCM 12973 / CCUG 54634 / M2)</name>
    <name type="common">Bacteroides plebeius</name>
    <dbReference type="NCBI Taxonomy" id="484018"/>
    <lineage>
        <taxon>Bacteria</taxon>
        <taxon>Pseudomonadati</taxon>
        <taxon>Bacteroidota</taxon>
        <taxon>Bacteroidia</taxon>
        <taxon>Bacteroidales</taxon>
        <taxon>Bacteroidaceae</taxon>
        <taxon>Phocaeicola</taxon>
    </lineage>
</organism>
<evidence type="ECO:0000313" key="2">
    <source>
        <dbReference type="Proteomes" id="UP000003452"/>
    </source>
</evidence>
<name>B5D3T4_PHOPM</name>
<dbReference type="HOGENOM" id="CLU_2217775_0_0_10"/>
<gene>
    <name evidence="1" type="ORF">BACPLE_03688</name>
</gene>
<reference evidence="1 2" key="1">
    <citation type="submission" date="2008-08" db="EMBL/GenBank/DDBJ databases">
        <title>Draft genome sequence of Bacteroides plebeius (DSM 17135).</title>
        <authorList>
            <person name="Sudarsanam P."/>
            <person name="Ley R."/>
            <person name="Guruge J."/>
            <person name="Turnbaugh P.J."/>
            <person name="Mahowald M."/>
            <person name="Liep D."/>
            <person name="Gordon J."/>
        </authorList>
    </citation>
    <scope>NUCLEOTIDE SEQUENCE [LARGE SCALE GENOMIC DNA]</scope>
    <source>
        <strain evidence="2">DSM 17135 / JCM 12973 / M2</strain>
    </source>
</reference>
<dbReference type="EMBL" id="ABQC02000024">
    <property type="protein sequence ID" value="EDY94234.1"/>
    <property type="molecule type" value="Genomic_DNA"/>
</dbReference>
<dbReference type="AlphaFoldDB" id="B5D3T4"/>
<protein>
    <submittedName>
        <fullName evidence="1">Uncharacterized protein</fullName>
    </submittedName>
</protein>
<sequence>MMPGRQACEQTGTGRCTAGSRGVAVSKQGTILRQCIQIRGDDGGITHAVQGVTSMLVRYYQDDVWLLLGHKGMRKTACSCAQYDCGRENSVHNGLVKSFYGIKIIK</sequence>
<proteinExistence type="predicted"/>
<dbReference type="Proteomes" id="UP000003452">
    <property type="component" value="Unassembled WGS sequence"/>
</dbReference>
<reference evidence="1 2" key="2">
    <citation type="submission" date="2008-08" db="EMBL/GenBank/DDBJ databases">
        <authorList>
            <person name="Fulton L."/>
            <person name="Clifton S."/>
            <person name="Fulton B."/>
            <person name="Xu J."/>
            <person name="Minx P."/>
            <person name="Pepin K.H."/>
            <person name="Johnson M."/>
            <person name="Thiruvilangam P."/>
            <person name="Bhonagiri V."/>
            <person name="Nash W.E."/>
            <person name="Mardis E.R."/>
            <person name="Wilson R.K."/>
        </authorList>
    </citation>
    <scope>NUCLEOTIDE SEQUENCE [LARGE SCALE GENOMIC DNA]</scope>
    <source>
        <strain evidence="2">DSM 17135 / JCM 12973 / M2</strain>
    </source>
</reference>
<evidence type="ECO:0000313" key="1">
    <source>
        <dbReference type="EMBL" id="EDY94234.1"/>
    </source>
</evidence>
<comment type="caution">
    <text evidence="1">The sequence shown here is derived from an EMBL/GenBank/DDBJ whole genome shotgun (WGS) entry which is preliminary data.</text>
</comment>